<organism evidence="2 3">
    <name type="scientific">Agaricus bisporus var. burnettii</name>
    <dbReference type="NCBI Taxonomy" id="192524"/>
    <lineage>
        <taxon>Eukaryota</taxon>
        <taxon>Fungi</taxon>
        <taxon>Dikarya</taxon>
        <taxon>Basidiomycota</taxon>
        <taxon>Agaricomycotina</taxon>
        <taxon>Agaricomycetes</taxon>
        <taxon>Agaricomycetidae</taxon>
        <taxon>Agaricales</taxon>
        <taxon>Agaricineae</taxon>
        <taxon>Agaricaceae</taxon>
        <taxon>Agaricus</taxon>
    </lineage>
</organism>
<sequence length="1055" mass="120297">MAESGPKFYCYCGACNGRIFSGTIRTLTSHILRDRILLNATSHSPEIEYHISSRIEKTENTLMLMRGEAQKPFLRLGNKNPSPSLPQPSLNRTQSYSQSSVNQGPSSIGDEDDFDMMEAEPTETQNTPDIMETEPTEARNNSEVMEIEATNISFDGGYIEEDGYISDLSFGSFESNPPDLTDSEMIEDSDTIDFIDLKEYVQAIGLSSYIKLPNKILDLRLELLDGYQLPDKPREPPHSTHRTLSQSETLSLRHFIAWKKSRGTVLAYQLHREVLEDATGTEILSLFRVKRLAQDLAGLKPIRFDMCPSSHIAYTGAYESMVRCPGFNVKDRKHIPCQSPRYKTSSSRKPTPHRQYMMLSPMKYIHALFKNFEMASKLRSRDRLLQESLKVVDAVRRKYSDFGNSDIHRHQYETLGLFQDSRDMAFAISTDGAQLTMKKHSNTWLVILLLLGLPADMRYKTNQVFVCMSIPGPNSPWDVESFLYPLFRIMAQASEGIWMWDAVDSSYFVHRAYIALVLGDMLGSAKLSGMAGHSAIHGDRFSMVKGAKAGPDGSKAKPQYYPLFSHDIIEIYNHNRPKYDIKNLPMRTEEEYWNTITQLENAKTTRERETITKQTGVSRLPLVAASKALIPYRSYPIDPFHLFYENCAPHIWDMWVSEKNITEKIYFKEAKQLGKFVEDASATLPPVFCGPIRNVYAKRQSQYKIYEWMALVHWYIVPMGRELEMDWSVLNNFALFSRIVEFAMTPIPRTVKEIADLQILVDKFLKDFEIIYLNHNPNNISHFRLCIFQLAHVPSHIRWHGSIRNGPQATVERSIGELGGQIRSKKSPFEDLANIIFYREVTKILHLEHPELLGPSTKSPNTNLTKQRHNVYSHSGSLNLDDQREISTIEAAIAPYTTNEFTPKVLPFKWGKFRLENGRTLHSALSDSKQTSLRRSSCWFEAIAAKGSDEPLFGKAMAFYETNVPSMELLVLYQPMCSLEQYIPGYWAGIWSGELEVIAVAKILDLIGIWTPVGLDSSSTTIYPLRKHPGLAMLNAEESGHKRNGEEDYEDNEAD</sequence>
<dbReference type="AlphaFoldDB" id="A0A8H7C794"/>
<evidence type="ECO:0000256" key="1">
    <source>
        <dbReference type="SAM" id="MobiDB-lite"/>
    </source>
</evidence>
<protein>
    <submittedName>
        <fullName evidence="2">Uncharacterized protein</fullName>
    </submittedName>
</protein>
<dbReference type="Pfam" id="PF02992">
    <property type="entry name" value="Transposase_21"/>
    <property type="match status" value="1"/>
</dbReference>
<proteinExistence type="predicted"/>
<name>A0A8H7C794_AGABI</name>
<feature type="compositionally biased region" description="Polar residues" evidence="1">
    <location>
        <begin position="91"/>
        <end position="106"/>
    </location>
</feature>
<dbReference type="Proteomes" id="UP000629468">
    <property type="component" value="Unassembled WGS sequence"/>
</dbReference>
<dbReference type="InterPro" id="IPR004242">
    <property type="entry name" value="Transposase_21"/>
</dbReference>
<evidence type="ECO:0000313" key="3">
    <source>
        <dbReference type="Proteomes" id="UP000629468"/>
    </source>
</evidence>
<dbReference type="EMBL" id="JABXXO010000011">
    <property type="protein sequence ID" value="KAF7763954.1"/>
    <property type="molecule type" value="Genomic_DNA"/>
</dbReference>
<feature type="region of interest" description="Disordered" evidence="1">
    <location>
        <begin position="1036"/>
        <end position="1055"/>
    </location>
</feature>
<accession>A0A8H7C794</accession>
<comment type="caution">
    <text evidence="2">The sequence shown here is derived from an EMBL/GenBank/DDBJ whole genome shotgun (WGS) entry which is preliminary data.</text>
</comment>
<gene>
    <name evidence="2" type="ORF">Agabi119p4_8491</name>
</gene>
<feature type="region of interest" description="Disordered" evidence="1">
    <location>
        <begin position="74"/>
        <end position="114"/>
    </location>
</feature>
<evidence type="ECO:0000313" key="2">
    <source>
        <dbReference type="EMBL" id="KAF7763954.1"/>
    </source>
</evidence>
<reference evidence="2 3" key="1">
    <citation type="journal article" name="Sci. Rep.">
        <title>Telomere-to-telomere assembled and centromere annotated genomes of the two main subspecies of the button mushroom Agaricus bisporus reveal especially polymorphic chromosome ends.</title>
        <authorList>
            <person name="Sonnenberg A.S.M."/>
            <person name="Sedaghat-Telgerd N."/>
            <person name="Lavrijssen B."/>
            <person name="Ohm R.A."/>
            <person name="Hendrickx P.M."/>
            <person name="Scholtmeijer K."/>
            <person name="Baars J.J.P."/>
            <person name="van Peer A."/>
        </authorList>
    </citation>
    <scope>NUCLEOTIDE SEQUENCE [LARGE SCALE GENOMIC DNA]</scope>
    <source>
        <strain evidence="2 3">H119_p4</strain>
    </source>
</reference>